<gene>
    <name evidence="1" type="ORF">CDAR_86451</name>
</gene>
<dbReference type="AlphaFoldDB" id="A0AAV4NT88"/>
<reference evidence="1 2" key="1">
    <citation type="submission" date="2021-06" db="EMBL/GenBank/DDBJ databases">
        <title>Caerostris darwini draft genome.</title>
        <authorList>
            <person name="Kono N."/>
            <person name="Arakawa K."/>
        </authorList>
    </citation>
    <scope>NUCLEOTIDE SEQUENCE [LARGE SCALE GENOMIC DNA]</scope>
</reference>
<protein>
    <submittedName>
        <fullName evidence="1">Uncharacterized protein</fullName>
    </submittedName>
</protein>
<keyword evidence="2" id="KW-1185">Reference proteome</keyword>
<accession>A0AAV4NT88</accession>
<dbReference type="Proteomes" id="UP001054837">
    <property type="component" value="Unassembled WGS sequence"/>
</dbReference>
<proteinExistence type="predicted"/>
<organism evidence="1 2">
    <name type="scientific">Caerostris darwini</name>
    <dbReference type="NCBI Taxonomy" id="1538125"/>
    <lineage>
        <taxon>Eukaryota</taxon>
        <taxon>Metazoa</taxon>
        <taxon>Ecdysozoa</taxon>
        <taxon>Arthropoda</taxon>
        <taxon>Chelicerata</taxon>
        <taxon>Arachnida</taxon>
        <taxon>Araneae</taxon>
        <taxon>Araneomorphae</taxon>
        <taxon>Entelegynae</taxon>
        <taxon>Araneoidea</taxon>
        <taxon>Araneidae</taxon>
        <taxon>Caerostris</taxon>
    </lineage>
</organism>
<name>A0AAV4NT88_9ARAC</name>
<sequence length="150" mass="17032">MPSMWKNPEDSYISHLLEFGGPKQRCLKTQAGFLQEVLKLKNILITCLPTPRNPLDCRIFIVVADLVPVVRKLDNSCDVLRSISYATINELYSELEWLRIYTDGSRVEQRINAGAGVFCDLFSIYAPVSRFASAYDSEVEALRITLTQLQ</sequence>
<evidence type="ECO:0000313" key="1">
    <source>
        <dbReference type="EMBL" id="GIX87510.1"/>
    </source>
</evidence>
<comment type="caution">
    <text evidence="1">The sequence shown here is derived from an EMBL/GenBank/DDBJ whole genome shotgun (WGS) entry which is preliminary data.</text>
</comment>
<dbReference type="EMBL" id="BPLQ01002009">
    <property type="protein sequence ID" value="GIX87510.1"/>
    <property type="molecule type" value="Genomic_DNA"/>
</dbReference>
<evidence type="ECO:0000313" key="2">
    <source>
        <dbReference type="Proteomes" id="UP001054837"/>
    </source>
</evidence>